<organism evidence="3 4">
    <name type="scientific">Nelumbo nucifera</name>
    <name type="common">Sacred lotus</name>
    <dbReference type="NCBI Taxonomy" id="4432"/>
    <lineage>
        <taxon>Eukaryota</taxon>
        <taxon>Viridiplantae</taxon>
        <taxon>Streptophyta</taxon>
        <taxon>Embryophyta</taxon>
        <taxon>Tracheophyta</taxon>
        <taxon>Spermatophyta</taxon>
        <taxon>Magnoliopsida</taxon>
        <taxon>Proteales</taxon>
        <taxon>Nelumbonaceae</taxon>
        <taxon>Nelumbo</taxon>
    </lineage>
</organism>
<dbReference type="Gene3D" id="3.30.40.10">
    <property type="entry name" value="Zinc/RING finger domain, C3HC4 (zinc finger)"/>
    <property type="match status" value="1"/>
</dbReference>
<sequence length="81" mass="9251">MYRSLNECSVCLSVFVDGEDIRQLALCKHTFHAPCIDMWLHSHSSCSLCRASVVELRPDIWELAEENDLRLGMADSRRALV</sequence>
<accession>A0A822Y3S1</accession>
<dbReference type="SMART" id="SM00184">
    <property type="entry name" value="RING"/>
    <property type="match status" value="1"/>
</dbReference>
<dbReference type="PANTHER" id="PTHR45676:SF41">
    <property type="entry name" value="RING-H2 FINGER PROTEIN ATL66"/>
    <property type="match status" value="1"/>
</dbReference>
<dbReference type="InterPro" id="IPR013083">
    <property type="entry name" value="Znf_RING/FYVE/PHD"/>
</dbReference>
<dbReference type="AlphaFoldDB" id="A0A822Y3S1"/>
<dbReference type="PROSITE" id="PS50089">
    <property type="entry name" value="ZF_RING_2"/>
    <property type="match status" value="1"/>
</dbReference>
<evidence type="ECO:0000259" key="2">
    <source>
        <dbReference type="PROSITE" id="PS50089"/>
    </source>
</evidence>
<dbReference type="Pfam" id="PF13639">
    <property type="entry name" value="zf-RING_2"/>
    <property type="match status" value="1"/>
</dbReference>
<feature type="domain" description="RING-type" evidence="2">
    <location>
        <begin position="8"/>
        <end position="50"/>
    </location>
</feature>
<keyword evidence="1" id="KW-0863">Zinc-finger</keyword>
<name>A0A822Y3S1_NELNU</name>
<dbReference type="SUPFAM" id="SSF57850">
    <property type="entry name" value="RING/U-box"/>
    <property type="match status" value="1"/>
</dbReference>
<comment type="caution">
    <text evidence="3">The sequence shown here is derived from an EMBL/GenBank/DDBJ whole genome shotgun (WGS) entry which is preliminary data.</text>
</comment>
<keyword evidence="4" id="KW-1185">Reference proteome</keyword>
<keyword evidence="1" id="KW-0479">Metal-binding</keyword>
<dbReference type="InterPro" id="IPR001841">
    <property type="entry name" value="Znf_RING"/>
</dbReference>
<proteinExistence type="predicted"/>
<evidence type="ECO:0000256" key="1">
    <source>
        <dbReference type="PROSITE-ProRule" id="PRU00175"/>
    </source>
</evidence>
<reference evidence="3 4" key="1">
    <citation type="journal article" date="2020" name="Mol. Biol. Evol.">
        <title>Distinct Expression and Methylation Patterns for Genes with Different Fates following a Single Whole-Genome Duplication in Flowering Plants.</title>
        <authorList>
            <person name="Shi T."/>
            <person name="Rahmani R.S."/>
            <person name="Gugger P.F."/>
            <person name="Wang M."/>
            <person name="Li H."/>
            <person name="Zhang Y."/>
            <person name="Li Z."/>
            <person name="Wang Q."/>
            <person name="Van de Peer Y."/>
            <person name="Marchal K."/>
            <person name="Chen J."/>
        </authorList>
    </citation>
    <scope>NUCLEOTIDE SEQUENCE [LARGE SCALE GENOMIC DNA]</scope>
    <source>
        <tissue evidence="3">Leaf</tissue>
    </source>
</reference>
<evidence type="ECO:0000313" key="3">
    <source>
        <dbReference type="EMBL" id="DAD25866.1"/>
    </source>
</evidence>
<dbReference type="GO" id="GO:0016567">
    <property type="term" value="P:protein ubiquitination"/>
    <property type="evidence" value="ECO:0007669"/>
    <property type="project" value="UniProtKB-UniPathway"/>
</dbReference>
<dbReference type="PANTHER" id="PTHR45676">
    <property type="entry name" value="RING-H2 FINGER PROTEIN ATL51-RELATED"/>
    <property type="match status" value="1"/>
</dbReference>
<dbReference type="UniPathway" id="UPA00143"/>
<evidence type="ECO:0000313" key="4">
    <source>
        <dbReference type="Proteomes" id="UP000607653"/>
    </source>
</evidence>
<keyword evidence="1" id="KW-0862">Zinc</keyword>
<dbReference type="EMBL" id="DUZY01000002">
    <property type="protein sequence ID" value="DAD25866.1"/>
    <property type="molecule type" value="Genomic_DNA"/>
</dbReference>
<dbReference type="GO" id="GO:0008270">
    <property type="term" value="F:zinc ion binding"/>
    <property type="evidence" value="ECO:0007669"/>
    <property type="project" value="UniProtKB-KW"/>
</dbReference>
<protein>
    <recommendedName>
        <fullName evidence="2">RING-type domain-containing protein</fullName>
    </recommendedName>
</protein>
<dbReference type="Proteomes" id="UP000607653">
    <property type="component" value="Unassembled WGS sequence"/>
</dbReference>
<gene>
    <name evidence="3" type="ORF">HUJ06_027334</name>
</gene>